<dbReference type="PANTHER" id="PTHR22642:SF2">
    <property type="entry name" value="PROTEIN LONG AFTER FAR-RED 3"/>
    <property type="match status" value="1"/>
</dbReference>
<dbReference type="InterPro" id="IPR013108">
    <property type="entry name" value="Amidohydro_3"/>
</dbReference>
<dbReference type="SUPFAM" id="SSF51338">
    <property type="entry name" value="Composite domain of metallo-dependent hydrolases"/>
    <property type="match status" value="1"/>
</dbReference>
<dbReference type="Pfam" id="PF07969">
    <property type="entry name" value="Amidohydro_3"/>
    <property type="match status" value="1"/>
</dbReference>
<sequence>MAINEDTIVAFGKAAEDLGDKGAKVVDLNGATILPGFGDGHAHPMFAGLEQQFAPVRGATSIDDIARRVKNYADQHPDLLWIQGWGYDPTLVSDGVFHAKWLDNVMPNRPVVLRATDYHTLWVNSMALAKVGINRATPEPKLGEIVRDAHGNPIGTLREWGAVNLMMRHLPPIDTQQRIRALTWASQRLAEVGITWVQDAWIDPEAIDGYLRAVHRGALGVRFNLAFRSDPDRWRDQVQLFAEMRRTIAEIKSPYLTGRTVKFFADGIIEAGTAAMLEPYCDCPNNQGMANWPTEEFKEAVIAFDRAGFQIHIHAIGDGGVRMAVDAIAAATEVNGPSDRRPVIAHAQLIARSDLDRFKRYGIIANFEPLWAQLDPLQTTLTIPRLGPERASRQYPIASLMRRGVPISFGSDWPVSAVAPLSGIRVAVTRQTPDGEPVDGWIPEERISVSDAINAYTTGSGYQAFNGNGEGLAMGKPADFVVLDTHPEQVVPSHIDKIKILETWVNGVRVFQRATTHSAKGDYDG</sequence>
<dbReference type="EMBL" id="PXYW01000008">
    <property type="protein sequence ID" value="PSR34561.1"/>
    <property type="molecule type" value="Genomic_DNA"/>
</dbReference>
<dbReference type="SUPFAM" id="SSF51556">
    <property type="entry name" value="Metallo-dependent hydrolases"/>
    <property type="match status" value="1"/>
</dbReference>
<dbReference type="Gene3D" id="3.10.310.70">
    <property type="match status" value="1"/>
</dbReference>
<name>A0A2T2XJ73_9FIRM</name>
<dbReference type="PANTHER" id="PTHR22642">
    <property type="entry name" value="IMIDAZOLONEPROPIONASE"/>
    <property type="match status" value="1"/>
</dbReference>
<dbReference type="Proteomes" id="UP000242972">
    <property type="component" value="Unassembled WGS sequence"/>
</dbReference>
<protein>
    <submittedName>
        <fullName evidence="2">Amidohydrolase</fullName>
    </submittedName>
</protein>
<accession>A0A2T2XJ73</accession>
<dbReference type="Gene3D" id="2.30.40.10">
    <property type="entry name" value="Urease, subunit C, domain 1"/>
    <property type="match status" value="1"/>
</dbReference>
<feature type="domain" description="Amidohydrolase 3" evidence="1">
    <location>
        <begin position="24"/>
        <end position="511"/>
    </location>
</feature>
<evidence type="ECO:0000313" key="3">
    <source>
        <dbReference type="Proteomes" id="UP000242972"/>
    </source>
</evidence>
<proteinExistence type="predicted"/>
<dbReference type="AlphaFoldDB" id="A0A2T2XJ73"/>
<evidence type="ECO:0000259" key="1">
    <source>
        <dbReference type="Pfam" id="PF07969"/>
    </source>
</evidence>
<keyword evidence="2" id="KW-0378">Hydrolase</keyword>
<organism evidence="2 3">
    <name type="scientific">Sulfobacillus benefaciens</name>
    <dbReference type="NCBI Taxonomy" id="453960"/>
    <lineage>
        <taxon>Bacteria</taxon>
        <taxon>Bacillati</taxon>
        <taxon>Bacillota</taxon>
        <taxon>Clostridia</taxon>
        <taxon>Eubacteriales</taxon>
        <taxon>Clostridiales Family XVII. Incertae Sedis</taxon>
        <taxon>Sulfobacillus</taxon>
    </lineage>
</organism>
<dbReference type="InterPro" id="IPR032466">
    <property type="entry name" value="Metal_Hydrolase"/>
</dbReference>
<dbReference type="GO" id="GO:0016810">
    <property type="term" value="F:hydrolase activity, acting on carbon-nitrogen (but not peptide) bonds"/>
    <property type="evidence" value="ECO:0007669"/>
    <property type="project" value="InterPro"/>
</dbReference>
<dbReference type="CDD" id="cd01300">
    <property type="entry name" value="YtcJ_like"/>
    <property type="match status" value="1"/>
</dbReference>
<reference evidence="2 3" key="1">
    <citation type="journal article" date="2014" name="BMC Genomics">
        <title>Comparison of environmental and isolate Sulfobacillus genomes reveals diverse carbon, sulfur, nitrogen, and hydrogen metabolisms.</title>
        <authorList>
            <person name="Justice N.B."/>
            <person name="Norman A."/>
            <person name="Brown C.T."/>
            <person name="Singh A."/>
            <person name="Thomas B.C."/>
            <person name="Banfield J.F."/>
        </authorList>
    </citation>
    <scope>NUCLEOTIDE SEQUENCE [LARGE SCALE GENOMIC DNA]</scope>
    <source>
        <strain evidence="2">AMDSBA4</strain>
    </source>
</reference>
<evidence type="ECO:0000313" key="2">
    <source>
        <dbReference type="EMBL" id="PSR34561.1"/>
    </source>
</evidence>
<dbReference type="InterPro" id="IPR033932">
    <property type="entry name" value="YtcJ-like"/>
</dbReference>
<comment type="caution">
    <text evidence="2">The sequence shown here is derived from an EMBL/GenBank/DDBJ whole genome shotgun (WGS) entry which is preliminary data.</text>
</comment>
<dbReference type="Gene3D" id="3.20.20.140">
    <property type="entry name" value="Metal-dependent hydrolases"/>
    <property type="match status" value="1"/>
</dbReference>
<dbReference type="InterPro" id="IPR011059">
    <property type="entry name" value="Metal-dep_hydrolase_composite"/>
</dbReference>
<gene>
    <name evidence="2" type="ORF">C7B46_05055</name>
</gene>